<proteinExistence type="inferred from homology"/>
<dbReference type="InterPro" id="IPR029063">
    <property type="entry name" value="SAM-dependent_MTases_sf"/>
</dbReference>
<dbReference type="CDD" id="cd02440">
    <property type="entry name" value="AdoMet_MTases"/>
    <property type="match status" value="1"/>
</dbReference>
<comment type="caution">
    <text evidence="8">The sequence shown here is derived from an EMBL/GenBank/DDBJ whole genome shotgun (WGS) entry which is preliminary data.</text>
</comment>
<evidence type="ECO:0000259" key="7">
    <source>
        <dbReference type="Pfam" id="PF25371"/>
    </source>
</evidence>
<dbReference type="Pfam" id="PF02353">
    <property type="entry name" value="CMAS"/>
    <property type="match status" value="1"/>
</dbReference>
<evidence type="ECO:0000256" key="5">
    <source>
        <dbReference type="ARBA" id="ARBA00023098"/>
    </source>
</evidence>
<evidence type="ECO:0000256" key="4">
    <source>
        <dbReference type="ARBA" id="ARBA00022691"/>
    </source>
</evidence>
<dbReference type="AlphaFoldDB" id="A0A6B0XZX7"/>
<dbReference type="Pfam" id="PF25371">
    <property type="entry name" value="DUF7884"/>
    <property type="match status" value="1"/>
</dbReference>
<dbReference type="InterPro" id="IPR057206">
    <property type="entry name" value="DUF7884"/>
</dbReference>
<dbReference type="GO" id="GO:0008610">
    <property type="term" value="P:lipid biosynthetic process"/>
    <property type="evidence" value="ECO:0007669"/>
    <property type="project" value="InterPro"/>
</dbReference>
<dbReference type="PIRSF" id="PIRSF003085">
    <property type="entry name" value="CMAS"/>
    <property type="match status" value="1"/>
</dbReference>
<dbReference type="InterPro" id="IPR050723">
    <property type="entry name" value="CFA/CMAS"/>
</dbReference>
<name>A0A6B0XZX7_9RHOB</name>
<evidence type="ECO:0000313" key="8">
    <source>
        <dbReference type="EMBL" id="MXY33212.1"/>
    </source>
</evidence>
<feature type="active site" evidence="6">
    <location>
        <position position="366"/>
    </location>
</feature>
<dbReference type="GO" id="GO:0032259">
    <property type="term" value="P:methylation"/>
    <property type="evidence" value="ECO:0007669"/>
    <property type="project" value="UniProtKB-KW"/>
</dbReference>
<dbReference type="InterPro" id="IPR003333">
    <property type="entry name" value="CMAS"/>
</dbReference>
<dbReference type="EMBL" id="VXRY01000147">
    <property type="protein sequence ID" value="MXY33212.1"/>
    <property type="molecule type" value="Genomic_DNA"/>
</dbReference>
<keyword evidence="4" id="KW-0949">S-adenosyl-L-methionine</keyword>
<gene>
    <name evidence="8" type="ORF">F4Y60_03800</name>
</gene>
<sequence>MWTRALDIALGKVVQIGLLTVELPGGKVRTFGDGKGPQVRVSLTDHATVRHLVINPELAVGEGYMNGTLVIEDDALHGLLELILRNLDDPHRTWWQRAHLQLRTTFRRFMQHNAGRISVRNVAHHYDLSGELYELFLDADRQYSCAYFRSPDDTLEVAQEQKKAHIARKLRLEPGVRVLDIGCGWGGMGLTLARNHGAQVLGITLSKEQLAVAQERARAAGLDQQVEFRMADYRELSGKFDRIVSVGMFEHVGLPYFDAYFRSVHDLLAPDGVALIHSIGISDAPCATNPWIAKYIFPGGYVPSLSEIAASVERQNLWIADVECLRLHYAYTLRHWFDRFVANADKVIELYDERFVRMWKFYLVACEQTFRLRRQGVFQFQMSRHVDAVPITRDYLYSGTADAALRAAE</sequence>
<accession>A0A6B0XZX7</accession>
<protein>
    <submittedName>
        <fullName evidence="8">Class I SAM-dependent methyltransferase</fullName>
    </submittedName>
</protein>
<dbReference type="PANTHER" id="PTHR43667">
    <property type="entry name" value="CYCLOPROPANE-FATTY-ACYL-PHOSPHOLIPID SYNTHASE"/>
    <property type="match status" value="1"/>
</dbReference>
<evidence type="ECO:0000256" key="2">
    <source>
        <dbReference type="ARBA" id="ARBA00022603"/>
    </source>
</evidence>
<keyword evidence="3 8" id="KW-0808">Transferase</keyword>
<organism evidence="8">
    <name type="scientific">Boseongicola sp. SB0664_bin_43</name>
    <dbReference type="NCBI Taxonomy" id="2604844"/>
    <lineage>
        <taxon>Bacteria</taxon>
        <taxon>Pseudomonadati</taxon>
        <taxon>Pseudomonadota</taxon>
        <taxon>Alphaproteobacteria</taxon>
        <taxon>Rhodobacterales</taxon>
        <taxon>Paracoccaceae</taxon>
        <taxon>Boseongicola</taxon>
    </lineage>
</organism>
<evidence type="ECO:0000256" key="1">
    <source>
        <dbReference type="ARBA" id="ARBA00010815"/>
    </source>
</evidence>
<reference evidence="8" key="1">
    <citation type="submission" date="2019-09" db="EMBL/GenBank/DDBJ databases">
        <title>Characterisation of the sponge microbiome using genome-centric metagenomics.</title>
        <authorList>
            <person name="Engelberts J.P."/>
            <person name="Robbins S.J."/>
            <person name="De Goeij J.M."/>
            <person name="Aranda M."/>
            <person name="Bell S.C."/>
            <person name="Webster N.S."/>
        </authorList>
    </citation>
    <scope>NUCLEOTIDE SEQUENCE</scope>
    <source>
        <strain evidence="8">SB0664_bin_43</strain>
    </source>
</reference>
<evidence type="ECO:0000256" key="3">
    <source>
        <dbReference type="ARBA" id="ARBA00022679"/>
    </source>
</evidence>
<dbReference type="SUPFAM" id="SSF53335">
    <property type="entry name" value="S-adenosyl-L-methionine-dependent methyltransferases"/>
    <property type="match status" value="1"/>
</dbReference>
<feature type="domain" description="DUF7884" evidence="7">
    <location>
        <begin position="19"/>
        <end position="86"/>
    </location>
</feature>
<dbReference type="GO" id="GO:0008168">
    <property type="term" value="F:methyltransferase activity"/>
    <property type="evidence" value="ECO:0007669"/>
    <property type="project" value="UniProtKB-KW"/>
</dbReference>
<evidence type="ECO:0000256" key="6">
    <source>
        <dbReference type="PIRSR" id="PIRSR003085-1"/>
    </source>
</evidence>
<dbReference type="Gene3D" id="3.40.50.150">
    <property type="entry name" value="Vaccinia Virus protein VP39"/>
    <property type="match status" value="1"/>
</dbReference>
<comment type="similarity">
    <text evidence="1">Belongs to the CFA/CMAS family.</text>
</comment>
<keyword evidence="2 8" id="KW-0489">Methyltransferase</keyword>
<dbReference type="PANTHER" id="PTHR43667:SF1">
    <property type="entry name" value="CYCLOPROPANE-FATTY-ACYL-PHOSPHOLIPID SYNTHASE"/>
    <property type="match status" value="1"/>
</dbReference>
<keyword evidence="5" id="KW-0443">Lipid metabolism</keyword>